<evidence type="ECO:0000313" key="2">
    <source>
        <dbReference type="EMBL" id="CAA7260968.1"/>
    </source>
</evidence>
<proteinExistence type="predicted"/>
<reference evidence="2 3" key="1">
    <citation type="submission" date="2020-01" db="EMBL/GenBank/DDBJ databases">
        <authorList>
            <person name="Gupta K D."/>
        </authorList>
    </citation>
    <scope>NUCLEOTIDE SEQUENCE [LARGE SCALE GENOMIC DNA]</scope>
</reference>
<dbReference type="Proteomes" id="UP000467700">
    <property type="component" value="Unassembled WGS sequence"/>
</dbReference>
<evidence type="ECO:0000313" key="3">
    <source>
        <dbReference type="Proteomes" id="UP000467700"/>
    </source>
</evidence>
<organism evidence="2 3">
    <name type="scientific">Cyclocybe aegerita</name>
    <name type="common">Black poplar mushroom</name>
    <name type="synonym">Agrocybe aegerita</name>
    <dbReference type="NCBI Taxonomy" id="1973307"/>
    <lineage>
        <taxon>Eukaryota</taxon>
        <taxon>Fungi</taxon>
        <taxon>Dikarya</taxon>
        <taxon>Basidiomycota</taxon>
        <taxon>Agaricomycotina</taxon>
        <taxon>Agaricomycetes</taxon>
        <taxon>Agaricomycetidae</taxon>
        <taxon>Agaricales</taxon>
        <taxon>Agaricineae</taxon>
        <taxon>Bolbitiaceae</taxon>
        <taxon>Cyclocybe</taxon>
    </lineage>
</organism>
<feature type="region of interest" description="Disordered" evidence="1">
    <location>
        <begin position="1"/>
        <end position="20"/>
    </location>
</feature>
<name>A0A8S0WX44_CYCAE</name>
<dbReference type="OrthoDB" id="10395065at2759"/>
<keyword evidence="3" id="KW-1185">Reference proteome</keyword>
<gene>
    <name evidence="2" type="ORF">AAE3_LOCUS3191</name>
</gene>
<dbReference type="AlphaFoldDB" id="A0A8S0WX44"/>
<dbReference type="EMBL" id="CACVBS010000031">
    <property type="protein sequence ID" value="CAA7260968.1"/>
    <property type="molecule type" value="Genomic_DNA"/>
</dbReference>
<accession>A0A8S0WX44</accession>
<protein>
    <submittedName>
        <fullName evidence="2">Uncharacterized protein</fullName>
    </submittedName>
</protein>
<evidence type="ECO:0000256" key="1">
    <source>
        <dbReference type="SAM" id="MobiDB-lite"/>
    </source>
</evidence>
<comment type="caution">
    <text evidence="2">The sequence shown here is derived from an EMBL/GenBank/DDBJ whole genome shotgun (WGS) entry which is preliminary data.</text>
</comment>
<sequence length="128" mass="13625">MLDIPSTSVPTQNRPSTDVSTDIACESPQLDPLFIASMSSSVHSPPSSIPLNVVGTMASRDGTLFMYASTGQAPANASAGIPSFWCDFGAKTKAFFSRSWSDFARKLRALKAKIPKTTVFIPGFFAAT</sequence>